<feature type="transmembrane region" description="Helical" evidence="1">
    <location>
        <begin position="267"/>
        <end position="289"/>
    </location>
</feature>
<dbReference type="Proteomes" id="UP000288246">
    <property type="component" value="Unassembled WGS sequence"/>
</dbReference>
<name>A0A401V4K6_9CELL</name>
<keyword evidence="1" id="KW-1133">Transmembrane helix</keyword>
<dbReference type="EMBL" id="BHYL01000355">
    <property type="protein sequence ID" value="GCD21853.1"/>
    <property type="molecule type" value="Genomic_DNA"/>
</dbReference>
<feature type="transmembrane region" description="Helical" evidence="1">
    <location>
        <begin position="189"/>
        <end position="214"/>
    </location>
</feature>
<dbReference type="AlphaFoldDB" id="A0A401V4K6"/>
<evidence type="ECO:0000313" key="3">
    <source>
        <dbReference type="Proteomes" id="UP000288246"/>
    </source>
</evidence>
<gene>
    <name evidence="2" type="ORF">CTKZ_34150</name>
</gene>
<proteinExistence type="predicted"/>
<reference evidence="2 3" key="1">
    <citation type="submission" date="2018-11" db="EMBL/GenBank/DDBJ databases">
        <title>Draft genome sequence of Cellulomonas takizawaensis strain TKZ-21.</title>
        <authorList>
            <person name="Yamamura H."/>
            <person name="Hayashi T."/>
            <person name="Hamada M."/>
            <person name="Serisawa Y."/>
            <person name="Matsuyama K."/>
            <person name="Nakagawa Y."/>
            <person name="Otoguro M."/>
            <person name="Yanagida F."/>
            <person name="Hayakawa M."/>
        </authorList>
    </citation>
    <scope>NUCLEOTIDE SEQUENCE [LARGE SCALE GENOMIC DNA]</scope>
    <source>
        <strain evidence="2 3">TKZ-21</strain>
    </source>
</reference>
<comment type="caution">
    <text evidence="2">The sequence shown here is derived from an EMBL/GenBank/DDBJ whole genome shotgun (WGS) entry which is preliminary data.</text>
</comment>
<dbReference type="RefSeq" id="WP_200829825.1">
    <property type="nucleotide sequence ID" value="NZ_BHYL01000355.1"/>
</dbReference>
<sequence>MDFANGLCIPMPDNGAACLAWSGIGVIALLFVAVLAAALVPLLVSSRRTPTASQVAARANRHATLGSVTGAVLLVWVLGTFAVVPLVGRFTADGRVTATLPAIGGLCLVSAQALAQVTWPRPSGAVRHADLARRTRSDVVPAGVHLLMVVWTAALVVALLVFAAVADTPRTLALDGGAGRATYGPYPGLYYAVPVAIAALVLVVVTELVLRLVVLRPAVPGVSREWDLHLRRRSARHLVGGAQLALAASLCSVLALAGVVHRGAGQAALGTSLLGAAVAVAVVALAALLPLSRVRAATAGPAVAGVSP</sequence>
<accession>A0A401V4K6</accession>
<protein>
    <submittedName>
        <fullName evidence="2">Uncharacterized protein</fullName>
    </submittedName>
</protein>
<feature type="transmembrane region" description="Helical" evidence="1">
    <location>
        <begin position="235"/>
        <end position="261"/>
    </location>
</feature>
<feature type="transmembrane region" description="Helical" evidence="1">
    <location>
        <begin position="99"/>
        <end position="119"/>
    </location>
</feature>
<feature type="transmembrane region" description="Helical" evidence="1">
    <location>
        <begin position="65"/>
        <end position="87"/>
    </location>
</feature>
<feature type="transmembrane region" description="Helical" evidence="1">
    <location>
        <begin position="139"/>
        <end position="165"/>
    </location>
</feature>
<keyword evidence="3" id="KW-1185">Reference proteome</keyword>
<feature type="transmembrane region" description="Helical" evidence="1">
    <location>
        <begin position="20"/>
        <end position="44"/>
    </location>
</feature>
<evidence type="ECO:0000256" key="1">
    <source>
        <dbReference type="SAM" id="Phobius"/>
    </source>
</evidence>
<organism evidence="2 3">
    <name type="scientific">Cellulomonas algicola</name>
    <dbReference type="NCBI Taxonomy" id="2071633"/>
    <lineage>
        <taxon>Bacteria</taxon>
        <taxon>Bacillati</taxon>
        <taxon>Actinomycetota</taxon>
        <taxon>Actinomycetes</taxon>
        <taxon>Micrococcales</taxon>
        <taxon>Cellulomonadaceae</taxon>
        <taxon>Cellulomonas</taxon>
    </lineage>
</organism>
<evidence type="ECO:0000313" key="2">
    <source>
        <dbReference type="EMBL" id="GCD21853.1"/>
    </source>
</evidence>
<keyword evidence="1" id="KW-0472">Membrane</keyword>
<keyword evidence="1" id="KW-0812">Transmembrane</keyword>